<evidence type="ECO:0000313" key="2">
    <source>
        <dbReference type="EMBL" id="SVA55074.1"/>
    </source>
</evidence>
<dbReference type="InterPro" id="IPR015086">
    <property type="entry name" value="Phage_T4_Gp59_C"/>
</dbReference>
<dbReference type="SUPFAM" id="SSF48493">
    <property type="entry name" value="gene 59 helicase assembly protein"/>
    <property type="match status" value="1"/>
</dbReference>
<accession>A0A381WRF0</accession>
<name>A0A381WRF0_9ZZZZ</name>
<protein>
    <recommendedName>
        <fullName evidence="1">Bacteriophage T4 Gp59 helicase assembly protein C-terminal domain-containing protein</fullName>
    </recommendedName>
</protein>
<dbReference type="InterPro" id="IPR037082">
    <property type="entry name" value="Phage_T4_Gp59_C_sf"/>
</dbReference>
<dbReference type="AlphaFoldDB" id="A0A381WRF0"/>
<evidence type="ECO:0000259" key="1">
    <source>
        <dbReference type="Pfam" id="PF08994"/>
    </source>
</evidence>
<dbReference type="EMBL" id="UINC01012635">
    <property type="protein sequence ID" value="SVA55074.1"/>
    <property type="molecule type" value="Genomic_DNA"/>
</dbReference>
<dbReference type="Pfam" id="PF08994">
    <property type="entry name" value="T4_Gp59_C"/>
    <property type="match status" value="1"/>
</dbReference>
<feature type="domain" description="Bacteriophage T4 Gp59 helicase assembly protein C-terminal" evidence="1">
    <location>
        <begin position="119"/>
        <end position="210"/>
    </location>
</feature>
<gene>
    <name evidence="2" type="ORF">METZ01_LOCUS107928</name>
</gene>
<sequence>MHNSALQTTYEAWYTYQGLYAHFRSADRSYDYFKYNGKLKFSGIASMEKSFLKHENNGSFSMQRKIFQDLGNRFTNKEALIFFYLSQFTNSIMYPSHFDTDIYDEYVERMNNFYLYLEQDVDRIKRYTDKYDMFFNDLFNVDGINHPVIMKLSLSKTISLETFVVLNKMLGFIPNIDKALNDPIWQDHSFLAKNYEPFVKIDEEKSRKIIKDILMKG</sequence>
<organism evidence="2">
    <name type="scientific">marine metagenome</name>
    <dbReference type="NCBI Taxonomy" id="408172"/>
    <lineage>
        <taxon>unclassified sequences</taxon>
        <taxon>metagenomes</taxon>
        <taxon>ecological metagenomes</taxon>
    </lineage>
</organism>
<reference evidence="2" key="1">
    <citation type="submission" date="2018-05" db="EMBL/GenBank/DDBJ databases">
        <authorList>
            <person name="Lanie J.A."/>
            <person name="Ng W.-L."/>
            <person name="Kazmierczak K.M."/>
            <person name="Andrzejewski T.M."/>
            <person name="Davidsen T.M."/>
            <person name="Wayne K.J."/>
            <person name="Tettelin H."/>
            <person name="Glass J.I."/>
            <person name="Rusch D."/>
            <person name="Podicherti R."/>
            <person name="Tsui H.-C.T."/>
            <person name="Winkler M.E."/>
        </authorList>
    </citation>
    <scope>NUCLEOTIDE SEQUENCE</scope>
</reference>
<proteinExistence type="predicted"/>
<dbReference type="InterPro" id="IPR023197">
    <property type="entry name" value="Phage_T4_Gp59_dom_sf"/>
</dbReference>
<dbReference type="Gene3D" id="1.10.220.50">
    <property type="entry name" value="Bacteriophage T4, Gp59, helicase assembly protein, C-terminal domain"/>
    <property type="match status" value="1"/>
</dbReference>